<dbReference type="SUPFAM" id="SSF52058">
    <property type="entry name" value="L domain-like"/>
    <property type="match status" value="1"/>
</dbReference>
<dbReference type="EMBL" id="KN824323">
    <property type="protein sequence ID" value="KIM24525.1"/>
    <property type="molecule type" value="Genomic_DNA"/>
</dbReference>
<gene>
    <name evidence="1" type="ORF">M408DRAFT_26994</name>
</gene>
<evidence type="ECO:0000313" key="2">
    <source>
        <dbReference type="Proteomes" id="UP000054097"/>
    </source>
</evidence>
<dbReference type="InterPro" id="IPR032675">
    <property type="entry name" value="LRR_dom_sf"/>
</dbReference>
<dbReference type="Gene3D" id="3.80.10.10">
    <property type="entry name" value="Ribonuclease Inhibitor"/>
    <property type="match status" value="1"/>
</dbReference>
<reference evidence="1 2" key="1">
    <citation type="submission" date="2014-04" db="EMBL/GenBank/DDBJ databases">
        <authorList>
            <consortium name="DOE Joint Genome Institute"/>
            <person name="Kuo A."/>
            <person name="Zuccaro A."/>
            <person name="Kohler A."/>
            <person name="Nagy L.G."/>
            <person name="Floudas D."/>
            <person name="Copeland A."/>
            <person name="Barry K.W."/>
            <person name="Cichocki N."/>
            <person name="Veneault-Fourrey C."/>
            <person name="LaButti K."/>
            <person name="Lindquist E.A."/>
            <person name="Lipzen A."/>
            <person name="Lundell T."/>
            <person name="Morin E."/>
            <person name="Murat C."/>
            <person name="Sun H."/>
            <person name="Tunlid A."/>
            <person name="Henrissat B."/>
            <person name="Grigoriev I.V."/>
            <person name="Hibbett D.S."/>
            <person name="Martin F."/>
            <person name="Nordberg H.P."/>
            <person name="Cantor M.N."/>
            <person name="Hua S.X."/>
        </authorList>
    </citation>
    <scope>NUCLEOTIDE SEQUENCE [LARGE SCALE GENOMIC DNA]</scope>
    <source>
        <strain evidence="1 2">MAFF 305830</strain>
    </source>
</reference>
<dbReference type="Gene3D" id="1.20.1280.50">
    <property type="match status" value="1"/>
</dbReference>
<dbReference type="STRING" id="933852.A0A0C3AIS0"/>
<proteinExistence type="predicted"/>
<protein>
    <submittedName>
        <fullName evidence="1">Uncharacterized protein</fullName>
    </submittedName>
</protein>
<name>A0A0C3AIS0_SERVB</name>
<sequence length="520" mass="59291">MQNPNMTKNRVPTDRELISLRAIASRKEELSRSINAQISEVQATYDEITVRYESQMAILESIQSELHAAKQHADVLQAHKAIVDNDRNEIRAVLHPIRRMPVETLRHIFEETVDISPRTKWWQAAQLSHVCQYWREVALNAPTLWNKIAVDFRKSFMTITEYWNWAMERVKMVPVDVHFINLGGKLKTHNAKRKHNESQLRKVAACSLLQIPVILKLSIDVDSTCSTPEAFAVMTELPTGRLERLRLSGPEDESVIENMSWDWSGFLHRFPHLKFLGLEFLDVLSFSQSKPFSALQGLYIGPSTEFDTLELLCLCPKLERLTIRAGRASYTSQQNHPPTTIPSLTSLDVSEEGIFSWDAPLHFSSLSTLRFDTETRNPPDDFFQFLTNHPSISDLNLDTCQLDLTRLMTAAPQITKLKLTFKGSFDALLDWTATALQGPAFPKLEILNLGYLTLELGQFDRFIQTRCLPATHPKSGLLNTCRPLQEWLVRLPSGYVGSQFLAEATRIENKDGEMTSLSWL</sequence>
<evidence type="ECO:0000313" key="1">
    <source>
        <dbReference type="EMBL" id="KIM24525.1"/>
    </source>
</evidence>
<accession>A0A0C3AIS0</accession>
<dbReference type="Proteomes" id="UP000054097">
    <property type="component" value="Unassembled WGS sequence"/>
</dbReference>
<dbReference type="OrthoDB" id="2884925at2759"/>
<dbReference type="HOGENOM" id="CLU_032935_2_0_1"/>
<organism evidence="1 2">
    <name type="scientific">Serendipita vermifera MAFF 305830</name>
    <dbReference type="NCBI Taxonomy" id="933852"/>
    <lineage>
        <taxon>Eukaryota</taxon>
        <taxon>Fungi</taxon>
        <taxon>Dikarya</taxon>
        <taxon>Basidiomycota</taxon>
        <taxon>Agaricomycotina</taxon>
        <taxon>Agaricomycetes</taxon>
        <taxon>Sebacinales</taxon>
        <taxon>Serendipitaceae</taxon>
        <taxon>Serendipita</taxon>
    </lineage>
</organism>
<dbReference type="AlphaFoldDB" id="A0A0C3AIS0"/>
<reference evidence="2" key="2">
    <citation type="submission" date="2015-01" db="EMBL/GenBank/DDBJ databases">
        <title>Evolutionary Origins and Diversification of the Mycorrhizal Mutualists.</title>
        <authorList>
            <consortium name="DOE Joint Genome Institute"/>
            <consortium name="Mycorrhizal Genomics Consortium"/>
            <person name="Kohler A."/>
            <person name="Kuo A."/>
            <person name="Nagy L.G."/>
            <person name="Floudas D."/>
            <person name="Copeland A."/>
            <person name="Barry K.W."/>
            <person name="Cichocki N."/>
            <person name="Veneault-Fourrey C."/>
            <person name="LaButti K."/>
            <person name="Lindquist E.A."/>
            <person name="Lipzen A."/>
            <person name="Lundell T."/>
            <person name="Morin E."/>
            <person name="Murat C."/>
            <person name="Riley R."/>
            <person name="Ohm R."/>
            <person name="Sun H."/>
            <person name="Tunlid A."/>
            <person name="Henrissat B."/>
            <person name="Grigoriev I.V."/>
            <person name="Hibbett D.S."/>
            <person name="Martin F."/>
        </authorList>
    </citation>
    <scope>NUCLEOTIDE SEQUENCE [LARGE SCALE GENOMIC DNA]</scope>
    <source>
        <strain evidence="2">MAFF 305830</strain>
    </source>
</reference>
<keyword evidence="2" id="KW-1185">Reference proteome</keyword>